<name>C1MI17_MICPC</name>
<dbReference type="GeneID" id="9681156"/>
<keyword evidence="7 8" id="KW-0456">Lyase</keyword>
<dbReference type="SUPFAM" id="SSF54211">
    <property type="entry name" value="Ribosomal protein S5 domain 2-like"/>
    <property type="match status" value="3"/>
</dbReference>
<dbReference type="PROSITE" id="PS00955">
    <property type="entry name" value="IGP_DEHYDRATASE_2"/>
    <property type="match status" value="1"/>
</dbReference>
<dbReference type="EC" id="4.2.1.19" evidence="4 8"/>
<feature type="region of interest" description="Disordered" evidence="9">
    <location>
        <begin position="1"/>
        <end position="59"/>
    </location>
</feature>
<dbReference type="FunFam" id="3.30.230.40:FF:000003">
    <property type="entry name" value="Imidazoleglycerol-phosphate dehydratase HisB"/>
    <property type="match status" value="1"/>
</dbReference>
<evidence type="ECO:0000256" key="7">
    <source>
        <dbReference type="ARBA" id="ARBA00023239"/>
    </source>
</evidence>
<proteinExistence type="inferred from homology"/>
<dbReference type="EMBL" id="GG663735">
    <property type="protein sequence ID" value="EEH60304.1"/>
    <property type="molecule type" value="Genomic_DNA"/>
</dbReference>
<evidence type="ECO:0000313" key="10">
    <source>
        <dbReference type="EMBL" id="EEH60304.1"/>
    </source>
</evidence>
<dbReference type="KEGG" id="mpp:MICPUCDRAFT_50400"/>
<dbReference type="eggNOG" id="KOG3143">
    <property type="taxonomic scope" value="Eukaryota"/>
</dbReference>
<evidence type="ECO:0000256" key="2">
    <source>
        <dbReference type="ARBA" id="ARBA00005047"/>
    </source>
</evidence>
<sequence>MASSSAVAAAAAPRVAARARPRASSSSRASASAASTARRRASAAAAAPSAPSSELSWPDATATATCDGDLAVVASVVNLGARGVIATGLPFLDHMIDQLTSHAQLGVSVIVTEGATAREPCVDASGSDDERVASAAGEALGSALRAFLAPGIARTRDGTVAPDAASAVFAAPLDEAYSWCDLNASPETPGRLDFELTPYGPASSPGGIGRTRIGTYQTKLTEPFFAALTEASGVAMHIQKCRGDNAHHITEASFKAFARCLRAAMDSMEGVDVVSMNAKLEGVTRSASRARATKETDIDVFVDLDGAPDVTSVSTGIATLDALLCEIAAHGGVQLNVKATGDLWIDDHHTTEDVAITIGQVLCEALGDKAGCNRMGRAVAAVLDGGDVDAADAADAAVVEAVMDLSNRPYLENGVEFRDEFIGDLSAEMIDHLFMSVTANGQMTVHLVQHAAGKSDGDLAVAAARAFGRCLRQCVAVDPRRAGAVASSKGTLSV</sequence>
<dbReference type="AlphaFoldDB" id="C1MI17"/>
<feature type="compositionally biased region" description="Low complexity" evidence="9">
    <location>
        <begin position="1"/>
        <end position="53"/>
    </location>
</feature>
<dbReference type="PANTHER" id="PTHR23133:SF2">
    <property type="entry name" value="IMIDAZOLEGLYCEROL-PHOSPHATE DEHYDRATASE"/>
    <property type="match status" value="1"/>
</dbReference>
<accession>C1MI17</accession>
<evidence type="ECO:0000256" key="6">
    <source>
        <dbReference type="ARBA" id="ARBA00023102"/>
    </source>
</evidence>
<dbReference type="STRING" id="564608.C1MI17"/>
<evidence type="ECO:0000256" key="1">
    <source>
        <dbReference type="ARBA" id="ARBA00001723"/>
    </source>
</evidence>
<protein>
    <recommendedName>
        <fullName evidence="4 8">Imidazoleglycerol-phosphate dehydratase</fullName>
        <ecNumber evidence="4 8">4.2.1.19</ecNumber>
    </recommendedName>
</protein>
<dbReference type="Pfam" id="PF00475">
    <property type="entry name" value="IGPD"/>
    <property type="match status" value="2"/>
</dbReference>
<dbReference type="PANTHER" id="PTHR23133">
    <property type="entry name" value="IMIDAZOLEGLYCEROL-PHOSPHATE DEHYDRATASE HIS7"/>
    <property type="match status" value="1"/>
</dbReference>
<dbReference type="UniPathway" id="UPA00031">
    <property type="reaction ID" value="UER00011"/>
</dbReference>
<dbReference type="Proteomes" id="UP000001876">
    <property type="component" value="Unassembled WGS sequence"/>
</dbReference>
<dbReference type="Gene3D" id="3.30.230.40">
    <property type="entry name" value="Imidazole glycerol phosphate dehydratase, domain 1"/>
    <property type="match status" value="4"/>
</dbReference>
<keyword evidence="11" id="KW-1185">Reference proteome</keyword>
<keyword evidence="5" id="KW-0028">Amino-acid biosynthesis</keyword>
<comment type="catalytic activity">
    <reaction evidence="1 8">
        <text>D-erythro-1-(imidazol-4-yl)glycerol 3-phosphate = 3-(imidazol-4-yl)-2-oxopropyl phosphate + H2O</text>
        <dbReference type="Rhea" id="RHEA:11040"/>
        <dbReference type="ChEBI" id="CHEBI:15377"/>
        <dbReference type="ChEBI" id="CHEBI:57766"/>
        <dbReference type="ChEBI" id="CHEBI:58278"/>
        <dbReference type="EC" id="4.2.1.19"/>
    </reaction>
</comment>
<dbReference type="RefSeq" id="XP_003055052.1">
    <property type="nucleotide sequence ID" value="XM_003055006.1"/>
</dbReference>
<dbReference type="PROSITE" id="PS00954">
    <property type="entry name" value="IGP_DEHYDRATASE_1"/>
    <property type="match status" value="1"/>
</dbReference>
<evidence type="ECO:0000256" key="5">
    <source>
        <dbReference type="ARBA" id="ARBA00022605"/>
    </source>
</evidence>
<comment type="similarity">
    <text evidence="3 8">Belongs to the imidazoleglycerol-phosphate dehydratase family.</text>
</comment>
<keyword evidence="6 8" id="KW-0368">Histidine biosynthesis</keyword>
<dbReference type="OMA" id="KAGCNRM"/>
<reference evidence="10 11" key="1">
    <citation type="journal article" date="2009" name="Science">
        <title>Green evolution and dynamic adaptations revealed by genomes of the marine picoeukaryotes Micromonas.</title>
        <authorList>
            <person name="Worden A.Z."/>
            <person name="Lee J.H."/>
            <person name="Mock T."/>
            <person name="Rouze P."/>
            <person name="Simmons M.P."/>
            <person name="Aerts A.L."/>
            <person name="Allen A.E."/>
            <person name="Cuvelier M.L."/>
            <person name="Derelle E."/>
            <person name="Everett M.V."/>
            <person name="Foulon E."/>
            <person name="Grimwood J."/>
            <person name="Gundlach H."/>
            <person name="Henrissat B."/>
            <person name="Napoli C."/>
            <person name="McDonald S.M."/>
            <person name="Parker M.S."/>
            <person name="Rombauts S."/>
            <person name="Salamov A."/>
            <person name="Von Dassow P."/>
            <person name="Badger J.H."/>
            <person name="Coutinho P.M."/>
            <person name="Demir E."/>
            <person name="Dubchak I."/>
            <person name="Gentemann C."/>
            <person name="Eikrem W."/>
            <person name="Gready J.E."/>
            <person name="John U."/>
            <person name="Lanier W."/>
            <person name="Lindquist E.A."/>
            <person name="Lucas S."/>
            <person name="Mayer K.F."/>
            <person name="Moreau H."/>
            <person name="Not F."/>
            <person name="Otillar R."/>
            <person name="Panaud O."/>
            <person name="Pangilinan J."/>
            <person name="Paulsen I."/>
            <person name="Piegu B."/>
            <person name="Poliakov A."/>
            <person name="Robbens S."/>
            <person name="Schmutz J."/>
            <person name="Toulza E."/>
            <person name="Wyss T."/>
            <person name="Zelensky A."/>
            <person name="Zhou K."/>
            <person name="Armbrust E.V."/>
            <person name="Bhattacharya D."/>
            <person name="Goodenough U.W."/>
            <person name="Van de Peer Y."/>
            <person name="Grigoriev I.V."/>
        </authorList>
    </citation>
    <scope>NUCLEOTIDE SEQUENCE [LARGE SCALE GENOMIC DNA]</scope>
    <source>
        <strain evidence="10 11">CCMP1545</strain>
    </source>
</reference>
<comment type="pathway">
    <text evidence="2 8">Amino-acid biosynthesis; L-histidine biosynthesis; L-histidine from 5-phospho-alpha-D-ribose 1-diphosphate: step 6/9.</text>
</comment>
<evidence type="ECO:0000313" key="11">
    <source>
        <dbReference type="Proteomes" id="UP000001876"/>
    </source>
</evidence>
<organism evidence="11">
    <name type="scientific">Micromonas pusilla (strain CCMP1545)</name>
    <name type="common">Picoplanktonic green alga</name>
    <dbReference type="NCBI Taxonomy" id="564608"/>
    <lineage>
        <taxon>Eukaryota</taxon>
        <taxon>Viridiplantae</taxon>
        <taxon>Chlorophyta</taxon>
        <taxon>Mamiellophyceae</taxon>
        <taxon>Mamiellales</taxon>
        <taxon>Mamiellaceae</taxon>
        <taxon>Micromonas</taxon>
    </lineage>
</organism>
<dbReference type="InterPro" id="IPR038494">
    <property type="entry name" value="IGPD_sf"/>
</dbReference>
<dbReference type="GO" id="GO:0004424">
    <property type="term" value="F:imidazoleglycerol-phosphate dehydratase activity"/>
    <property type="evidence" value="ECO:0007669"/>
    <property type="project" value="UniProtKB-EC"/>
</dbReference>
<dbReference type="OrthoDB" id="447729at2759"/>
<evidence type="ECO:0000256" key="4">
    <source>
        <dbReference type="ARBA" id="ARBA00012075"/>
    </source>
</evidence>
<evidence type="ECO:0000256" key="3">
    <source>
        <dbReference type="ARBA" id="ARBA00007481"/>
    </source>
</evidence>
<evidence type="ECO:0000256" key="8">
    <source>
        <dbReference type="RuleBase" id="RU000598"/>
    </source>
</evidence>
<evidence type="ECO:0000256" key="9">
    <source>
        <dbReference type="SAM" id="MobiDB-lite"/>
    </source>
</evidence>
<dbReference type="InterPro" id="IPR020565">
    <property type="entry name" value="ImidazoleglycerP_deHydtase_CS"/>
</dbReference>
<dbReference type="GO" id="GO:0000105">
    <property type="term" value="P:L-histidine biosynthetic process"/>
    <property type="evidence" value="ECO:0007669"/>
    <property type="project" value="UniProtKB-UniPathway"/>
</dbReference>
<dbReference type="InterPro" id="IPR000807">
    <property type="entry name" value="ImidazoleglycerolP_deHydtase"/>
</dbReference>
<dbReference type="InterPro" id="IPR020568">
    <property type="entry name" value="Ribosomal_Su5_D2-typ_SF"/>
</dbReference>
<gene>
    <name evidence="10" type="ORF">MICPUCDRAFT_50400</name>
</gene>